<keyword evidence="1" id="KW-0812">Transmembrane</keyword>
<evidence type="ECO:0000313" key="4">
    <source>
        <dbReference type="Proteomes" id="UP000231542"/>
    </source>
</evidence>
<organism evidence="3 4">
    <name type="scientific">Candidatus Kerfeldbacteria bacterium CG08_land_8_20_14_0_20_40_16</name>
    <dbReference type="NCBI Taxonomy" id="2014244"/>
    <lineage>
        <taxon>Bacteria</taxon>
        <taxon>Candidatus Kerfeldiibacteriota</taxon>
    </lineage>
</organism>
<accession>A0A2H0YUS6</accession>
<keyword evidence="1" id="KW-1133">Transmembrane helix</keyword>
<reference evidence="3 4" key="1">
    <citation type="submission" date="2017-09" db="EMBL/GenBank/DDBJ databases">
        <title>Depth-based differentiation of microbial function through sediment-hosted aquifers and enrichment of novel symbionts in the deep terrestrial subsurface.</title>
        <authorList>
            <person name="Probst A.J."/>
            <person name="Ladd B."/>
            <person name="Jarett J.K."/>
            <person name="Geller-Mcgrath D.E."/>
            <person name="Sieber C.M."/>
            <person name="Emerson J.B."/>
            <person name="Anantharaman K."/>
            <person name="Thomas B.C."/>
            <person name="Malmstrom R."/>
            <person name="Stieglmeier M."/>
            <person name="Klingl A."/>
            <person name="Woyke T."/>
            <person name="Ryan C.M."/>
            <person name="Banfield J.F."/>
        </authorList>
    </citation>
    <scope>NUCLEOTIDE SEQUENCE [LARGE SCALE GENOMIC DNA]</scope>
    <source>
        <strain evidence="3">CG08_land_8_20_14_0_20_40_16</strain>
    </source>
</reference>
<feature type="transmembrane region" description="Helical" evidence="1">
    <location>
        <begin position="125"/>
        <end position="146"/>
    </location>
</feature>
<dbReference type="InterPro" id="IPR000620">
    <property type="entry name" value="EamA_dom"/>
</dbReference>
<feature type="transmembrane region" description="Helical" evidence="1">
    <location>
        <begin position="67"/>
        <end position="88"/>
    </location>
</feature>
<gene>
    <name evidence="3" type="ORF">COT24_04735</name>
</gene>
<feature type="transmembrane region" description="Helical" evidence="1">
    <location>
        <begin position="95"/>
        <end position="113"/>
    </location>
</feature>
<feature type="transmembrane region" description="Helical" evidence="1">
    <location>
        <begin position="36"/>
        <end position="55"/>
    </location>
</feature>
<protein>
    <recommendedName>
        <fullName evidence="2">EamA domain-containing protein</fullName>
    </recommendedName>
</protein>
<dbReference type="Proteomes" id="UP000231542">
    <property type="component" value="Unassembled WGS sequence"/>
</dbReference>
<dbReference type="InterPro" id="IPR037185">
    <property type="entry name" value="EmrE-like"/>
</dbReference>
<keyword evidence="1" id="KW-0472">Membrane</keyword>
<proteinExistence type="predicted"/>
<evidence type="ECO:0000259" key="2">
    <source>
        <dbReference type="Pfam" id="PF00892"/>
    </source>
</evidence>
<dbReference type="SUPFAM" id="SSF103481">
    <property type="entry name" value="Multidrug resistance efflux transporter EmrE"/>
    <property type="match status" value="1"/>
</dbReference>
<feature type="transmembrane region" description="Helical" evidence="1">
    <location>
        <begin position="6"/>
        <end position="24"/>
    </location>
</feature>
<evidence type="ECO:0000256" key="1">
    <source>
        <dbReference type="SAM" id="Phobius"/>
    </source>
</evidence>
<dbReference type="AlphaFoldDB" id="A0A2H0YUS6"/>
<sequence length="162" mass="18138">AWSWGAGEMMVFAATLIWSVEFIIAKKVLKTIHPNIVAWARLTIGVFFLLLFLLATGRADTLLSVSLAGWMWSLLTGFILLFFVLTWYHALKRAPATLITSVLVFASPITTFLDELLRKNQLSFNNAIGSLIIIIGIALFTFALIFNQRRQNLTPNSLKPNP</sequence>
<comment type="caution">
    <text evidence="3">The sequence shown here is derived from an EMBL/GenBank/DDBJ whole genome shotgun (WGS) entry which is preliminary data.</text>
</comment>
<feature type="non-terminal residue" evidence="3">
    <location>
        <position position="1"/>
    </location>
</feature>
<feature type="domain" description="EamA" evidence="2">
    <location>
        <begin position="7"/>
        <end position="141"/>
    </location>
</feature>
<name>A0A2H0YUS6_9BACT</name>
<dbReference type="EMBL" id="PEXU01000052">
    <property type="protein sequence ID" value="PIS42220.1"/>
    <property type="molecule type" value="Genomic_DNA"/>
</dbReference>
<dbReference type="Pfam" id="PF00892">
    <property type="entry name" value="EamA"/>
    <property type="match status" value="1"/>
</dbReference>
<evidence type="ECO:0000313" key="3">
    <source>
        <dbReference type="EMBL" id="PIS42220.1"/>
    </source>
</evidence>
<dbReference type="GO" id="GO:0016020">
    <property type="term" value="C:membrane"/>
    <property type="evidence" value="ECO:0007669"/>
    <property type="project" value="InterPro"/>
</dbReference>